<evidence type="ECO:0000256" key="7">
    <source>
        <dbReference type="ARBA" id="ARBA00022898"/>
    </source>
</evidence>
<organism evidence="11 12">
    <name type="scientific">Spongiibacter thalassae</name>
    <dbReference type="NCBI Taxonomy" id="2721624"/>
    <lineage>
        <taxon>Bacteria</taxon>
        <taxon>Pseudomonadati</taxon>
        <taxon>Pseudomonadota</taxon>
        <taxon>Gammaproteobacteria</taxon>
        <taxon>Cellvibrionales</taxon>
        <taxon>Spongiibacteraceae</taxon>
        <taxon>Spongiibacter</taxon>
    </lineage>
</organism>
<keyword evidence="6 9" id="KW-0808">Transferase</keyword>
<comment type="catalytic activity">
    <reaction evidence="8 9">
        <text>L-histidinol phosphate + 2-oxoglutarate = 3-(imidazol-4-yl)-2-oxopropyl phosphate + L-glutamate</text>
        <dbReference type="Rhea" id="RHEA:23744"/>
        <dbReference type="ChEBI" id="CHEBI:16810"/>
        <dbReference type="ChEBI" id="CHEBI:29985"/>
        <dbReference type="ChEBI" id="CHEBI:57766"/>
        <dbReference type="ChEBI" id="CHEBI:57980"/>
        <dbReference type="EC" id="2.6.1.9"/>
    </reaction>
</comment>
<dbReference type="PANTHER" id="PTHR43643:SF3">
    <property type="entry name" value="HISTIDINOL-PHOSPHATE AMINOTRANSFERASE"/>
    <property type="match status" value="1"/>
</dbReference>
<dbReference type="InterPro" id="IPR015424">
    <property type="entry name" value="PyrdxlP-dep_Trfase"/>
</dbReference>
<dbReference type="Gene3D" id="3.40.640.10">
    <property type="entry name" value="Type I PLP-dependent aspartate aminotransferase-like (Major domain)"/>
    <property type="match status" value="1"/>
</dbReference>
<evidence type="ECO:0000256" key="8">
    <source>
        <dbReference type="ARBA" id="ARBA00047481"/>
    </source>
</evidence>
<comment type="caution">
    <text evidence="11">The sequence shown here is derived from an EMBL/GenBank/DDBJ whole genome shotgun (WGS) entry which is preliminary data.</text>
</comment>
<dbReference type="SUPFAM" id="SSF53383">
    <property type="entry name" value="PLP-dependent transferases"/>
    <property type="match status" value="1"/>
</dbReference>
<evidence type="ECO:0000259" key="10">
    <source>
        <dbReference type="Pfam" id="PF00155"/>
    </source>
</evidence>
<comment type="pathway">
    <text evidence="2 9">Amino-acid biosynthesis; L-histidine biosynthesis; L-histidine from 5-phospho-alpha-D-ribose 1-diphosphate: step 7/9.</text>
</comment>
<comment type="similarity">
    <text evidence="3 9">Belongs to the class-II pyridoxal-phosphate-dependent aminotransferase family. Histidinol-phosphate aminotransferase subfamily.</text>
</comment>
<reference evidence="11 12" key="1">
    <citation type="submission" date="2020-04" db="EMBL/GenBank/DDBJ databases">
        <authorList>
            <person name="Yoon J."/>
        </authorList>
    </citation>
    <scope>NUCLEOTIDE SEQUENCE [LARGE SCALE GENOMIC DNA]</scope>
    <source>
        <strain evidence="11 12">KMU-166</strain>
    </source>
</reference>
<dbReference type="PANTHER" id="PTHR43643">
    <property type="entry name" value="HISTIDINOL-PHOSPHATE AMINOTRANSFERASE 2"/>
    <property type="match status" value="1"/>
</dbReference>
<accession>A0ABX1GEG3</accession>
<comment type="cofactor">
    <cofactor evidence="1 9">
        <name>pyridoxal 5'-phosphate</name>
        <dbReference type="ChEBI" id="CHEBI:597326"/>
    </cofactor>
</comment>
<evidence type="ECO:0000313" key="12">
    <source>
        <dbReference type="Proteomes" id="UP000765845"/>
    </source>
</evidence>
<dbReference type="InterPro" id="IPR015421">
    <property type="entry name" value="PyrdxlP-dep_Trfase_major"/>
</dbReference>
<dbReference type="InterPro" id="IPR004839">
    <property type="entry name" value="Aminotransferase_I/II_large"/>
</dbReference>
<evidence type="ECO:0000256" key="6">
    <source>
        <dbReference type="ARBA" id="ARBA00022679"/>
    </source>
</evidence>
<dbReference type="Gene3D" id="3.90.1150.10">
    <property type="entry name" value="Aspartate Aminotransferase, domain 1"/>
    <property type="match status" value="1"/>
</dbReference>
<dbReference type="EMBL" id="JAAWWK010000002">
    <property type="protein sequence ID" value="NKI16867.1"/>
    <property type="molecule type" value="Genomic_DNA"/>
</dbReference>
<dbReference type="GO" id="GO:0004400">
    <property type="term" value="F:histidinol-phosphate transaminase activity"/>
    <property type="evidence" value="ECO:0007669"/>
    <property type="project" value="UniProtKB-EC"/>
</dbReference>
<proteinExistence type="inferred from homology"/>
<protein>
    <recommendedName>
        <fullName evidence="9">Histidinol-phosphate aminotransferase</fullName>
        <ecNumber evidence="9">2.6.1.9</ecNumber>
    </recommendedName>
    <alternativeName>
        <fullName evidence="9">Imidazole acetol-phosphate transaminase</fullName>
    </alternativeName>
</protein>
<sequence length="372" mass="39450">MSCDFIALANRGIQGLQPYQPGKPIEELERELGLRNVVKLASNENPLGPPASALRAYRNAAEDLHLYPDAGGFELKACLSAGLAVSPAQITLGNGSNDILDLLARVFLDEHSSAVFSQYGFIVYPIATQAVGATAKVVPAKDWGHDLPAMAAAVDESTRLVFIANPNNPTGTCLGEEALRQFMAAVPERVVVVLDEAYAEYVGDDAYPDGVALLSDYPNLVVTRTFSKAFGLAGLRVGYAVSHPQIADLLNRVRAPFNVSVPAMAAAVAAYTDMAYLARSREVNEAGMAQFTKGLAELGLAFIPSAGNFITVQMPGAALPYYQALLHKGVIVRPIGVYGMPDHLRISIGLAEDNARCLTALKHVLAEGVGTA</sequence>
<evidence type="ECO:0000256" key="2">
    <source>
        <dbReference type="ARBA" id="ARBA00005011"/>
    </source>
</evidence>
<keyword evidence="7 9" id="KW-0663">Pyridoxal phosphate</keyword>
<keyword evidence="9" id="KW-0028">Amino-acid biosynthesis</keyword>
<keyword evidence="9" id="KW-0368">Histidine biosynthesis</keyword>
<dbReference type="Proteomes" id="UP000765845">
    <property type="component" value="Unassembled WGS sequence"/>
</dbReference>
<dbReference type="PROSITE" id="PS00599">
    <property type="entry name" value="AA_TRANSFER_CLASS_2"/>
    <property type="match status" value="1"/>
</dbReference>
<keyword evidence="12" id="KW-1185">Reference proteome</keyword>
<dbReference type="InterPro" id="IPR005861">
    <property type="entry name" value="HisP_aminotrans"/>
</dbReference>
<feature type="modified residue" description="N6-(pyridoxal phosphate)lysine" evidence="9">
    <location>
        <position position="228"/>
    </location>
</feature>
<comment type="subunit">
    <text evidence="4 9">Homodimer.</text>
</comment>
<evidence type="ECO:0000313" key="11">
    <source>
        <dbReference type="EMBL" id="NKI16867.1"/>
    </source>
</evidence>
<dbReference type="EC" id="2.6.1.9" evidence="9"/>
<evidence type="ECO:0000256" key="4">
    <source>
        <dbReference type="ARBA" id="ARBA00011738"/>
    </source>
</evidence>
<dbReference type="HAMAP" id="MF_01023">
    <property type="entry name" value="HisC_aminotrans_2"/>
    <property type="match status" value="1"/>
</dbReference>
<feature type="domain" description="Aminotransferase class I/classII large" evidence="10">
    <location>
        <begin position="36"/>
        <end position="355"/>
    </location>
</feature>
<evidence type="ECO:0000256" key="5">
    <source>
        <dbReference type="ARBA" id="ARBA00022576"/>
    </source>
</evidence>
<dbReference type="Pfam" id="PF00155">
    <property type="entry name" value="Aminotran_1_2"/>
    <property type="match status" value="1"/>
</dbReference>
<gene>
    <name evidence="9" type="primary">hisC</name>
    <name evidence="11" type="ORF">HCU74_05460</name>
</gene>
<name>A0ABX1GEG3_9GAMM</name>
<evidence type="ECO:0000256" key="1">
    <source>
        <dbReference type="ARBA" id="ARBA00001933"/>
    </source>
</evidence>
<keyword evidence="5 9" id="KW-0032">Aminotransferase</keyword>
<dbReference type="InterPro" id="IPR015422">
    <property type="entry name" value="PyrdxlP-dep_Trfase_small"/>
</dbReference>
<dbReference type="CDD" id="cd00609">
    <property type="entry name" value="AAT_like"/>
    <property type="match status" value="1"/>
</dbReference>
<evidence type="ECO:0000256" key="3">
    <source>
        <dbReference type="ARBA" id="ARBA00007970"/>
    </source>
</evidence>
<evidence type="ECO:0000256" key="9">
    <source>
        <dbReference type="HAMAP-Rule" id="MF_01023"/>
    </source>
</evidence>
<dbReference type="NCBIfam" id="TIGR01141">
    <property type="entry name" value="hisC"/>
    <property type="match status" value="1"/>
</dbReference>
<dbReference type="InterPro" id="IPR001917">
    <property type="entry name" value="Aminotrans_II_pyridoxalP_BS"/>
</dbReference>
<dbReference type="InterPro" id="IPR050106">
    <property type="entry name" value="HistidinolP_aminotransfase"/>
</dbReference>